<keyword evidence="4 8" id="KW-1003">Cell membrane</keyword>
<comment type="caution">
    <text evidence="9">The sequence shown here is derived from an EMBL/GenBank/DDBJ whole genome shotgun (WGS) entry which is preliminary data.</text>
</comment>
<dbReference type="Pfam" id="PF01925">
    <property type="entry name" value="TauE"/>
    <property type="match status" value="1"/>
</dbReference>
<dbReference type="AlphaFoldDB" id="A0A501WEN9"/>
<dbReference type="InterPro" id="IPR002781">
    <property type="entry name" value="TM_pro_TauE-like"/>
</dbReference>
<evidence type="ECO:0000256" key="5">
    <source>
        <dbReference type="ARBA" id="ARBA00022692"/>
    </source>
</evidence>
<proteinExistence type="inferred from homology"/>
<evidence type="ECO:0000256" key="2">
    <source>
        <dbReference type="ARBA" id="ARBA00009142"/>
    </source>
</evidence>
<evidence type="ECO:0000313" key="10">
    <source>
        <dbReference type="Proteomes" id="UP000319255"/>
    </source>
</evidence>
<sequence>MRSIAPAESASQLPRTLDRTPSLVNWREILLRWYGLSGNFISIAFPRPACETKRTALPEIMKLEAFLAAYGTAGLVTATLGMGIGGFAKGVVGFALPLIALSVMASFLPGKTSVALLIMPILVSNLIQALRNGGGEAWGSLRRFWRLNLVFVVVIVLAAQLVTAMSDATIYGVIGLAITCAGASQLLGWRPSFAPRHARLAEYVAGALSGVLGGIAGIWGPPLIMYLLAIRLPKAEMIRAQSITFFLGALLLFFAHLRSGILNTTTLPVSAILVAPTLIGMFIGYEVHDRLDQNLFRKVTLVVLILSGLNLLRRSAGL</sequence>
<keyword evidence="6 8" id="KW-1133">Transmembrane helix</keyword>
<dbReference type="GO" id="GO:0005886">
    <property type="term" value="C:plasma membrane"/>
    <property type="evidence" value="ECO:0007669"/>
    <property type="project" value="UniProtKB-SubCell"/>
</dbReference>
<evidence type="ECO:0000256" key="8">
    <source>
        <dbReference type="RuleBase" id="RU363041"/>
    </source>
</evidence>
<feature type="transmembrane region" description="Helical" evidence="8">
    <location>
        <begin position="94"/>
        <end position="123"/>
    </location>
</feature>
<feature type="transmembrane region" description="Helical" evidence="8">
    <location>
        <begin position="295"/>
        <end position="312"/>
    </location>
</feature>
<keyword evidence="10" id="KW-1185">Reference proteome</keyword>
<dbReference type="PANTHER" id="PTHR30269">
    <property type="entry name" value="TRANSMEMBRANE PROTEIN YFCA"/>
    <property type="match status" value="1"/>
</dbReference>
<keyword evidence="3" id="KW-0813">Transport</keyword>
<accession>A0A501WEN9</accession>
<feature type="transmembrane region" description="Helical" evidence="8">
    <location>
        <begin position="144"/>
        <end position="162"/>
    </location>
</feature>
<feature type="transmembrane region" description="Helical" evidence="8">
    <location>
        <begin position="200"/>
        <end position="220"/>
    </location>
</feature>
<evidence type="ECO:0000313" key="9">
    <source>
        <dbReference type="EMBL" id="TPE48303.1"/>
    </source>
</evidence>
<evidence type="ECO:0000256" key="1">
    <source>
        <dbReference type="ARBA" id="ARBA00004651"/>
    </source>
</evidence>
<organism evidence="9 10">
    <name type="scientific">Amaricoccus solimangrovi</name>
    <dbReference type="NCBI Taxonomy" id="2589815"/>
    <lineage>
        <taxon>Bacteria</taxon>
        <taxon>Pseudomonadati</taxon>
        <taxon>Pseudomonadota</taxon>
        <taxon>Alphaproteobacteria</taxon>
        <taxon>Rhodobacterales</taxon>
        <taxon>Paracoccaceae</taxon>
        <taxon>Amaricoccus</taxon>
    </lineage>
</organism>
<dbReference type="PANTHER" id="PTHR30269:SF32">
    <property type="entry name" value="MEMBRANE TRANSPORTER PROTEIN-RELATED"/>
    <property type="match status" value="1"/>
</dbReference>
<dbReference type="Proteomes" id="UP000319255">
    <property type="component" value="Unassembled WGS sequence"/>
</dbReference>
<name>A0A501WEN9_9RHOB</name>
<dbReference type="OrthoDB" id="9800873at2"/>
<keyword evidence="7 8" id="KW-0472">Membrane</keyword>
<feature type="transmembrane region" description="Helical" evidence="8">
    <location>
        <begin position="67"/>
        <end position="88"/>
    </location>
</feature>
<dbReference type="InterPro" id="IPR052017">
    <property type="entry name" value="TSUP"/>
</dbReference>
<comment type="similarity">
    <text evidence="2 8">Belongs to the 4-toluene sulfonate uptake permease (TSUP) (TC 2.A.102) family.</text>
</comment>
<evidence type="ECO:0000256" key="7">
    <source>
        <dbReference type="ARBA" id="ARBA00023136"/>
    </source>
</evidence>
<comment type="subcellular location">
    <subcellularLocation>
        <location evidence="1 8">Cell membrane</location>
        <topology evidence="1 8">Multi-pass membrane protein</topology>
    </subcellularLocation>
</comment>
<evidence type="ECO:0000256" key="4">
    <source>
        <dbReference type="ARBA" id="ARBA00022475"/>
    </source>
</evidence>
<dbReference type="EMBL" id="VFRP01000023">
    <property type="protein sequence ID" value="TPE48303.1"/>
    <property type="molecule type" value="Genomic_DNA"/>
</dbReference>
<protein>
    <recommendedName>
        <fullName evidence="8">Probable membrane transporter protein</fullName>
    </recommendedName>
</protein>
<gene>
    <name evidence="9" type="ORF">FJM51_18130</name>
</gene>
<keyword evidence="5 8" id="KW-0812">Transmembrane</keyword>
<feature type="transmembrane region" description="Helical" evidence="8">
    <location>
        <begin position="240"/>
        <end position="257"/>
    </location>
</feature>
<evidence type="ECO:0000256" key="3">
    <source>
        <dbReference type="ARBA" id="ARBA00022448"/>
    </source>
</evidence>
<evidence type="ECO:0000256" key="6">
    <source>
        <dbReference type="ARBA" id="ARBA00022989"/>
    </source>
</evidence>
<feature type="transmembrane region" description="Helical" evidence="8">
    <location>
        <begin position="264"/>
        <end position="283"/>
    </location>
</feature>
<feature type="transmembrane region" description="Helical" evidence="8">
    <location>
        <begin position="168"/>
        <end position="188"/>
    </location>
</feature>
<reference evidence="9 10" key="1">
    <citation type="submission" date="2019-06" db="EMBL/GenBank/DDBJ databases">
        <title>A novel bacterium of genus Amaricoccus, isolated from marine sediment.</title>
        <authorList>
            <person name="Huang H."/>
            <person name="Mo K."/>
            <person name="Hu Y."/>
        </authorList>
    </citation>
    <scope>NUCLEOTIDE SEQUENCE [LARGE SCALE GENOMIC DNA]</scope>
    <source>
        <strain evidence="9 10">HB172011</strain>
    </source>
</reference>